<evidence type="ECO:0000313" key="3">
    <source>
        <dbReference type="Proteomes" id="UP000243052"/>
    </source>
</evidence>
<reference evidence="2 3" key="1">
    <citation type="submission" date="2016-01" db="EMBL/GenBank/DDBJ databases">
        <title>Genome sequence of the yeast Holleya sinecauda.</title>
        <authorList>
            <person name="Dietrich F.S."/>
        </authorList>
    </citation>
    <scope>NUCLEOTIDE SEQUENCE [LARGE SCALE GENOMIC DNA]</scope>
    <source>
        <strain evidence="2 3">ATCC 58844</strain>
    </source>
</reference>
<name>A0A0X8HWL0_9SACH</name>
<dbReference type="GeneID" id="28726143"/>
<proteinExistence type="predicted"/>
<feature type="domain" description="PH" evidence="1">
    <location>
        <begin position="451"/>
        <end position="596"/>
    </location>
</feature>
<dbReference type="Proteomes" id="UP000243052">
    <property type="component" value="Chromosome viii"/>
</dbReference>
<dbReference type="EMBL" id="CP014248">
    <property type="protein sequence ID" value="AMD22779.1"/>
    <property type="molecule type" value="Genomic_DNA"/>
</dbReference>
<dbReference type="RefSeq" id="XP_017989775.1">
    <property type="nucleotide sequence ID" value="XM_018134286.1"/>
</dbReference>
<accession>A0A0X8HWL0</accession>
<organism evidence="2 3">
    <name type="scientific">Eremothecium sinecaudum</name>
    <dbReference type="NCBI Taxonomy" id="45286"/>
    <lineage>
        <taxon>Eukaryota</taxon>
        <taxon>Fungi</taxon>
        <taxon>Dikarya</taxon>
        <taxon>Ascomycota</taxon>
        <taxon>Saccharomycotina</taxon>
        <taxon>Saccharomycetes</taxon>
        <taxon>Saccharomycetales</taxon>
        <taxon>Saccharomycetaceae</taxon>
        <taxon>Eremothecium</taxon>
    </lineage>
</organism>
<dbReference type="AlphaFoldDB" id="A0A0X8HWL0"/>
<protein>
    <submittedName>
        <fullName evidence="2">HHR010Wp</fullName>
    </submittedName>
</protein>
<evidence type="ECO:0000259" key="1">
    <source>
        <dbReference type="Pfam" id="PF16457"/>
    </source>
</evidence>
<dbReference type="InterPro" id="IPR001849">
    <property type="entry name" value="PH_domain"/>
</dbReference>
<dbReference type="Pfam" id="PF16457">
    <property type="entry name" value="PH_12"/>
    <property type="match status" value="1"/>
</dbReference>
<keyword evidence="3" id="KW-1185">Reference proteome</keyword>
<gene>
    <name evidence="2" type="ORF">AW171_hschr84837</name>
</gene>
<evidence type="ECO:0000313" key="2">
    <source>
        <dbReference type="EMBL" id="AMD22779.1"/>
    </source>
</evidence>
<sequence>MIRSPVKQKREDKSLDPGCLRLNPNSSRLRIDEVLKALKVNNANPSSPQANTLTMVNLVFKNCDEQQLINLLIVKRSFWSNFYSLMNKYAYSNSLLCSALSVLRITENLLLEAKGSKLLEALSAFSIGMHGNYDILTVLAGELMAAEEPSQSKNDIISILGNYIACLNKFAKLSPDDAAPVVAEVYTALKKGRILAAVAYYLDESTEARSRDAIIHMFFSPFKSMLTFMSSTKVSTNTTHLAKQLERSIEKIFYLNKSVKELFLKINNEFKDPSCFSILEIIDLNAILKDDNLSLKKKITEQLMFEEQPFPLFSGSIGITKVVFEYCTSKYNGAKTPNYIFQILLNREAVTFALVNRLLSFWIESHAKASTDLESLLQLVNTLFDKVDKEINKGGQESPVLDRTLELINSFSYEKLRKFQVQLLKGKQHQRWNKQGAQFNNVLSKQVEEYVKQQRVFQLQIGIWVYADDPVAAYRTKNPKFFYLVLSDNHYNLLAREFKYRIERTPTVEQNKIISPDGDAVLGLSTIVIPLKRIIDYRSRELVGKNITQPHKRLINMSRNASYTEVQLVGKNEKLLLTFYLDNKEASYIWFDGLQLIASQRQNKVSKPTKNQIETLIDIRKNIQMVGLSHYNFLEGFDEYTDDDDEYYDLDALSILTEDFFYD</sequence>
<dbReference type="OrthoDB" id="28413at2759"/>